<dbReference type="EMBL" id="JARKIK010000014">
    <property type="protein sequence ID" value="KAK8747628.1"/>
    <property type="molecule type" value="Genomic_DNA"/>
</dbReference>
<comment type="caution">
    <text evidence="4">The sequence shown here is derived from an EMBL/GenBank/DDBJ whole genome shotgun (WGS) entry which is preliminary data.</text>
</comment>
<feature type="domain" description="GST N-terminal" evidence="3">
    <location>
        <begin position="11"/>
        <end position="92"/>
    </location>
</feature>
<dbReference type="CDD" id="cd00570">
    <property type="entry name" value="GST_N_family"/>
    <property type="match status" value="1"/>
</dbReference>
<dbReference type="InterPro" id="IPR036282">
    <property type="entry name" value="Glutathione-S-Trfase_C_sf"/>
</dbReference>
<protein>
    <recommendedName>
        <fullName evidence="3">GST N-terminal domain-containing protein</fullName>
    </recommendedName>
</protein>
<dbReference type="Pfam" id="PF13417">
    <property type="entry name" value="GST_N_3"/>
    <property type="match status" value="1"/>
</dbReference>
<dbReference type="PROSITE" id="PS50404">
    <property type="entry name" value="GST_NTER"/>
    <property type="match status" value="1"/>
</dbReference>
<feature type="transmembrane region" description="Helical" evidence="2">
    <location>
        <begin position="302"/>
        <end position="320"/>
    </location>
</feature>
<evidence type="ECO:0000256" key="2">
    <source>
        <dbReference type="SAM" id="Phobius"/>
    </source>
</evidence>
<dbReference type="GO" id="GO:0005741">
    <property type="term" value="C:mitochondrial outer membrane"/>
    <property type="evidence" value="ECO:0007669"/>
    <property type="project" value="TreeGrafter"/>
</dbReference>
<keyword evidence="2" id="KW-1133">Transmembrane helix</keyword>
<dbReference type="InterPro" id="IPR036249">
    <property type="entry name" value="Thioredoxin-like_sf"/>
</dbReference>
<dbReference type="SUPFAM" id="SSF52833">
    <property type="entry name" value="Thioredoxin-like"/>
    <property type="match status" value="1"/>
</dbReference>
<keyword evidence="5" id="KW-1185">Reference proteome</keyword>
<dbReference type="Proteomes" id="UP001445076">
    <property type="component" value="Unassembled WGS sequence"/>
</dbReference>
<dbReference type="GO" id="GO:0006626">
    <property type="term" value="P:protein targeting to mitochondrion"/>
    <property type="evidence" value="ECO:0007669"/>
    <property type="project" value="TreeGrafter"/>
</dbReference>
<evidence type="ECO:0000256" key="1">
    <source>
        <dbReference type="ARBA" id="ARBA00007409"/>
    </source>
</evidence>
<organism evidence="4 5">
    <name type="scientific">Cherax quadricarinatus</name>
    <name type="common">Australian red claw crayfish</name>
    <dbReference type="NCBI Taxonomy" id="27406"/>
    <lineage>
        <taxon>Eukaryota</taxon>
        <taxon>Metazoa</taxon>
        <taxon>Ecdysozoa</taxon>
        <taxon>Arthropoda</taxon>
        <taxon>Crustacea</taxon>
        <taxon>Multicrustacea</taxon>
        <taxon>Malacostraca</taxon>
        <taxon>Eumalacostraca</taxon>
        <taxon>Eucarida</taxon>
        <taxon>Decapoda</taxon>
        <taxon>Pleocyemata</taxon>
        <taxon>Astacidea</taxon>
        <taxon>Parastacoidea</taxon>
        <taxon>Parastacidae</taxon>
        <taxon>Cherax</taxon>
    </lineage>
</organism>
<dbReference type="Gene3D" id="1.20.1050.10">
    <property type="match status" value="1"/>
</dbReference>
<evidence type="ECO:0000313" key="5">
    <source>
        <dbReference type="Proteomes" id="UP001445076"/>
    </source>
</evidence>
<evidence type="ECO:0000259" key="3">
    <source>
        <dbReference type="PROSITE" id="PS50404"/>
    </source>
</evidence>
<dbReference type="Gene3D" id="3.40.30.10">
    <property type="entry name" value="Glutaredoxin"/>
    <property type="match status" value="1"/>
</dbReference>
<dbReference type="GO" id="GO:0000266">
    <property type="term" value="P:mitochondrial fission"/>
    <property type="evidence" value="ECO:0007669"/>
    <property type="project" value="TreeGrafter"/>
</dbReference>
<keyword evidence="2" id="KW-0472">Membrane</keyword>
<dbReference type="PANTHER" id="PTHR44188">
    <property type="entry name" value="GDAP1, ISOFORM A"/>
    <property type="match status" value="1"/>
</dbReference>
<reference evidence="4 5" key="1">
    <citation type="journal article" date="2024" name="BMC Genomics">
        <title>Genome assembly of redclaw crayfish (Cherax quadricarinatus) provides insights into its immune adaptation and hypoxia tolerance.</title>
        <authorList>
            <person name="Liu Z."/>
            <person name="Zheng J."/>
            <person name="Li H."/>
            <person name="Fang K."/>
            <person name="Wang S."/>
            <person name="He J."/>
            <person name="Zhou D."/>
            <person name="Weng S."/>
            <person name="Chi M."/>
            <person name="Gu Z."/>
            <person name="He J."/>
            <person name="Li F."/>
            <person name="Wang M."/>
        </authorList>
    </citation>
    <scope>NUCLEOTIDE SEQUENCE [LARGE SCALE GENOMIC DNA]</scope>
    <source>
        <strain evidence="4">ZL_2023a</strain>
    </source>
</reference>
<keyword evidence="2" id="KW-0812">Transmembrane</keyword>
<evidence type="ECO:0000313" key="4">
    <source>
        <dbReference type="EMBL" id="KAK8747628.1"/>
    </source>
</evidence>
<gene>
    <name evidence="4" type="ORF">OTU49_016503</name>
</gene>
<dbReference type="PANTHER" id="PTHR44188:SF1">
    <property type="entry name" value="GDAP1, ISOFORM A"/>
    <property type="match status" value="1"/>
</dbReference>
<comment type="similarity">
    <text evidence="1">Belongs to the GST superfamily.</text>
</comment>
<name>A0AAW0XSY3_CHEQU</name>
<sequence>MTSINSNGNGNALKLYYWYTSFYSQRVLMALYEKRVPFKTQIVSLLAEEQYEPKFLKLNPRAEVPVLTDGVKVIPDSTRIIEYLEDNFSNGQFGQLTPKEKGSEESKTIQKFRDLLETLPIPALTFGTAIHPELVDNPKPPFTPSVLKQMKENAKNRHVVIRGHAEKAPEFQKVLMEKAAAVEHGALKLNRTREEMDEVLKEFDLALQKVELQLSSHTGDKSAWWLCGEMFSIADVDLAILLNRLICLGYELKFWAGGKRPFLETYWHKIQKRDSFKRATYFSTNAVHLTKLRGILKQSKTLLASLTAVMGIAIISYIIYRRVSKS</sequence>
<dbReference type="GO" id="GO:0008053">
    <property type="term" value="P:mitochondrial fusion"/>
    <property type="evidence" value="ECO:0007669"/>
    <property type="project" value="TreeGrafter"/>
</dbReference>
<dbReference type="SUPFAM" id="SSF47616">
    <property type="entry name" value="GST C-terminal domain-like"/>
    <property type="match status" value="1"/>
</dbReference>
<dbReference type="AlphaFoldDB" id="A0AAW0XSY3"/>
<dbReference type="InterPro" id="IPR004045">
    <property type="entry name" value="Glutathione_S-Trfase_N"/>
</dbReference>
<proteinExistence type="inferred from homology"/>
<accession>A0AAW0XSY3</accession>